<gene>
    <name evidence="2" type="ORF">G5I_11034</name>
</gene>
<feature type="transmembrane region" description="Helical" evidence="1">
    <location>
        <begin position="125"/>
        <end position="145"/>
    </location>
</feature>
<keyword evidence="1" id="KW-1133">Transmembrane helix</keyword>
<evidence type="ECO:0000313" key="2">
    <source>
        <dbReference type="EMBL" id="EGI60741.1"/>
    </source>
</evidence>
<keyword evidence="1" id="KW-0472">Membrane</keyword>
<evidence type="ECO:0000313" key="3">
    <source>
        <dbReference type="Proteomes" id="UP000007755"/>
    </source>
</evidence>
<dbReference type="EMBL" id="GL888449">
    <property type="protein sequence ID" value="EGI60741.1"/>
    <property type="molecule type" value="Genomic_DNA"/>
</dbReference>
<evidence type="ECO:0000256" key="1">
    <source>
        <dbReference type="SAM" id="Phobius"/>
    </source>
</evidence>
<protein>
    <submittedName>
        <fullName evidence="2">Uncharacterized protein</fullName>
    </submittedName>
</protein>
<dbReference type="InParanoid" id="F4WYI1"/>
<dbReference type="AlphaFoldDB" id="F4WYI1"/>
<dbReference type="Proteomes" id="UP000007755">
    <property type="component" value="Unassembled WGS sequence"/>
</dbReference>
<proteinExistence type="predicted"/>
<keyword evidence="3" id="KW-1185">Reference proteome</keyword>
<dbReference type="OrthoDB" id="7552632at2759"/>
<sequence length="241" mass="28354">MMMGWKISLFRGQKLRRRISLLEDAPTEKEDEVEHELDESLLIINFASCTSDELIEFMLDFFNLTDEELLHFCVYTLLRWRQRLRRRQRRQRLPLVLKRLCGWGRWIRKRTIRFISKTQYAIQHILFKTTLTMGFTVISGCFPMLYIQSHILIPQFLSMIMAALQRMYITAWAANDLKEIEGPGGTAQYQAAPRPDEVDCKVHETLAHQEWTKTWKKPAKHRLVIIFGNITTVVTSKPLAG</sequence>
<accession>F4WYI1</accession>
<organism evidence="3">
    <name type="scientific">Acromyrmex echinatior</name>
    <name type="common">Panamanian leafcutter ant</name>
    <name type="synonym">Acromyrmex octospinosus echinatior</name>
    <dbReference type="NCBI Taxonomy" id="103372"/>
    <lineage>
        <taxon>Eukaryota</taxon>
        <taxon>Metazoa</taxon>
        <taxon>Ecdysozoa</taxon>
        <taxon>Arthropoda</taxon>
        <taxon>Hexapoda</taxon>
        <taxon>Insecta</taxon>
        <taxon>Pterygota</taxon>
        <taxon>Neoptera</taxon>
        <taxon>Endopterygota</taxon>
        <taxon>Hymenoptera</taxon>
        <taxon>Apocrita</taxon>
        <taxon>Aculeata</taxon>
        <taxon>Formicoidea</taxon>
        <taxon>Formicidae</taxon>
        <taxon>Myrmicinae</taxon>
        <taxon>Acromyrmex</taxon>
    </lineage>
</organism>
<name>F4WYI1_ACREC</name>
<reference evidence="2" key="1">
    <citation type="submission" date="2011-02" db="EMBL/GenBank/DDBJ databases">
        <title>The genome of the leaf-cutting ant Acromyrmex echinatior suggests key adaptations to social evolution and fungus farming.</title>
        <authorList>
            <person name="Nygaard S."/>
            <person name="Zhang G."/>
        </authorList>
    </citation>
    <scope>NUCLEOTIDE SEQUENCE</scope>
</reference>
<keyword evidence="1" id="KW-0812">Transmembrane</keyword>